<dbReference type="InterPro" id="IPR013126">
    <property type="entry name" value="Hsp_70_fam"/>
</dbReference>
<dbReference type="InParanoid" id="M4B5G1"/>
<dbReference type="GO" id="GO:0005524">
    <property type="term" value="F:ATP binding"/>
    <property type="evidence" value="ECO:0007669"/>
    <property type="project" value="UniProtKB-KW"/>
</dbReference>
<keyword evidence="5" id="KW-1185">Reference proteome</keyword>
<dbReference type="PRINTS" id="PR00301">
    <property type="entry name" value="HEATSHOCK70"/>
</dbReference>
<dbReference type="Pfam" id="PF00012">
    <property type="entry name" value="HSP70"/>
    <property type="match status" value="1"/>
</dbReference>
<dbReference type="EnsemblProtists" id="HpaT801511">
    <property type="protein sequence ID" value="HpaP801511"/>
    <property type="gene ID" value="HpaG801511"/>
</dbReference>
<dbReference type="HOGENOM" id="CLU_1334116_0_0_1"/>
<reference evidence="4" key="2">
    <citation type="submission" date="2015-06" db="UniProtKB">
        <authorList>
            <consortium name="EnsemblProtists"/>
        </authorList>
    </citation>
    <scope>IDENTIFICATION</scope>
    <source>
        <strain evidence="4">Emoy2</strain>
    </source>
</reference>
<organism evidence="4 5">
    <name type="scientific">Hyaloperonospora arabidopsidis (strain Emoy2)</name>
    <name type="common">Downy mildew agent</name>
    <name type="synonym">Peronospora arabidopsidis</name>
    <dbReference type="NCBI Taxonomy" id="559515"/>
    <lineage>
        <taxon>Eukaryota</taxon>
        <taxon>Sar</taxon>
        <taxon>Stramenopiles</taxon>
        <taxon>Oomycota</taxon>
        <taxon>Peronosporomycetes</taxon>
        <taxon>Peronosporales</taxon>
        <taxon>Peronosporaceae</taxon>
        <taxon>Hyaloperonospora</taxon>
    </lineage>
</organism>
<dbReference type="SUPFAM" id="SSF100920">
    <property type="entry name" value="Heat shock protein 70kD (HSP70), peptide-binding domain"/>
    <property type="match status" value="1"/>
</dbReference>
<evidence type="ECO:0000313" key="4">
    <source>
        <dbReference type="EnsemblProtists" id="HpaP801511"/>
    </source>
</evidence>
<dbReference type="GO" id="GO:0140662">
    <property type="term" value="F:ATP-dependent protein folding chaperone"/>
    <property type="evidence" value="ECO:0007669"/>
    <property type="project" value="InterPro"/>
</dbReference>
<dbReference type="STRING" id="559515.M4B5G1"/>
<feature type="region of interest" description="Disordered" evidence="3">
    <location>
        <begin position="176"/>
        <end position="206"/>
    </location>
</feature>
<evidence type="ECO:0000256" key="3">
    <source>
        <dbReference type="SAM" id="MobiDB-lite"/>
    </source>
</evidence>
<evidence type="ECO:0000313" key="5">
    <source>
        <dbReference type="Proteomes" id="UP000011713"/>
    </source>
</evidence>
<feature type="compositionally biased region" description="Gly residues" evidence="3">
    <location>
        <begin position="181"/>
        <end position="191"/>
    </location>
</feature>
<dbReference type="PANTHER" id="PTHR19375">
    <property type="entry name" value="HEAT SHOCK PROTEIN 70KDA"/>
    <property type="match status" value="1"/>
</dbReference>
<accession>M4B5G1</accession>
<evidence type="ECO:0000256" key="2">
    <source>
        <dbReference type="ARBA" id="ARBA00022840"/>
    </source>
</evidence>
<dbReference type="eggNOG" id="KOG0101">
    <property type="taxonomic scope" value="Eukaryota"/>
</dbReference>
<dbReference type="EMBL" id="JH598388">
    <property type="status" value="NOT_ANNOTATED_CDS"/>
    <property type="molecule type" value="Genomic_DNA"/>
</dbReference>
<dbReference type="Proteomes" id="UP000011713">
    <property type="component" value="Unassembled WGS sequence"/>
</dbReference>
<sequence length="206" mass="22464">MTLCSMASTSTRPSRGRVSRTCAVTISVKRWSLRRRCCTTPSCRRVRCTRWCLGAVRRVSPRCRSCCQTFSTARSPTKKLQDLLLLDVTPLSLGLETAGGVMTILITCNKTMTTKKSQTFSDNHPGVLIYVFKGKRYMTRNNNLLGKFNLNDIPPMPRGVPQVNVSFDIDANGIRPLAGRTPGGMPGGGAPPAGAVDQASKIEEVD</sequence>
<name>M4B5G1_HYAAE</name>
<dbReference type="VEuPathDB" id="FungiDB:HpaG801511"/>
<protein>
    <submittedName>
        <fullName evidence="4">Uncharacterized protein</fullName>
    </submittedName>
</protein>
<reference evidence="5" key="1">
    <citation type="journal article" date="2010" name="Science">
        <title>Signatures of adaptation to obligate biotrophy in the Hyaloperonospora arabidopsidis genome.</title>
        <authorList>
            <person name="Baxter L."/>
            <person name="Tripathy S."/>
            <person name="Ishaque N."/>
            <person name="Boot N."/>
            <person name="Cabral A."/>
            <person name="Kemen E."/>
            <person name="Thines M."/>
            <person name="Ah-Fong A."/>
            <person name="Anderson R."/>
            <person name="Badejoko W."/>
            <person name="Bittner-Eddy P."/>
            <person name="Boore J.L."/>
            <person name="Chibucos M.C."/>
            <person name="Coates M."/>
            <person name="Dehal P."/>
            <person name="Delehaunty K."/>
            <person name="Dong S."/>
            <person name="Downton P."/>
            <person name="Dumas B."/>
            <person name="Fabro G."/>
            <person name="Fronick C."/>
            <person name="Fuerstenberg S.I."/>
            <person name="Fulton L."/>
            <person name="Gaulin E."/>
            <person name="Govers F."/>
            <person name="Hughes L."/>
            <person name="Humphray S."/>
            <person name="Jiang R.H."/>
            <person name="Judelson H."/>
            <person name="Kamoun S."/>
            <person name="Kyung K."/>
            <person name="Meijer H."/>
            <person name="Minx P."/>
            <person name="Morris P."/>
            <person name="Nelson J."/>
            <person name="Phuntumart V."/>
            <person name="Qutob D."/>
            <person name="Rehmany A."/>
            <person name="Rougon-Cardoso A."/>
            <person name="Ryden P."/>
            <person name="Torto-Alalibo T."/>
            <person name="Studholme D."/>
            <person name="Wang Y."/>
            <person name="Win J."/>
            <person name="Wood J."/>
            <person name="Clifton S.W."/>
            <person name="Rogers J."/>
            <person name="Van den Ackerveken G."/>
            <person name="Jones J.D."/>
            <person name="McDowell J.M."/>
            <person name="Beynon J."/>
            <person name="Tyler B.M."/>
        </authorList>
    </citation>
    <scope>NUCLEOTIDE SEQUENCE [LARGE SCALE GENOMIC DNA]</scope>
    <source>
        <strain evidence="5">Emoy2</strain>
    </source>
</reference>
<keyword evidence="2" id="KW-0067">ATP-binding</keyword>
<proteinExistence type="predicted"/>
<evidence type="ECO:0000256" key="1">
    <source>
        <dbReference type="ARBA" id="ARBA00022741"/>
    </source>
</evidence>
<keyword evidence="1" id="KW-0547">Nucleotide-binding</keyword>
<dbReference type="AlphaFoldDB" id="M4B5G1"/>
<dbReference type="InterPro" id="IPR029047">
    <property type="entry name" value="HSP70_peptide-bd_sf"/>
</dbReference>
<dbReference type="Gene3D" id="2.60.34.10">
    <property type="entry name" value="Substrate Binding Domain Of DNAk, Chain A, domain 1"/>
    <property type="match status" value="1"/>
</dbReference>